<evidence type="ECO:0000313" key="2">
    <source>
        <dbReference type="EMBL" id="KAJ8933844.1"/>
    </source>
</evidence>
<name>A0AAV8X557_9CUCU</name>
<evidence type="ECO:0000313" key="3">
    <source>
        <dbReference type="Proteomes" id="UP001162156"/>
    </source>
</evidence>
<proteinExistence type="predicted"/>
<dbReference type="AlphaFoldDB" id="A0AAV8X557"/>
<feature type="compositionally biased region" description="Polar residues" evidence="1">
    <location>
        <begin position="53"/>
        <end position="71"/>
    </location>
</feature>
<dbReference type="Proteomes" id="UP001162156">
    <property type="component" value="Unassembled WGS sequence"/>
</dbReference>
<sequence length="95" mass="10012">MEETSPFHYSPPKSPTQQGGPSCDGPCGAGGSSLLGEAAAWASSGMTPARPGRQTSPFSFSPQKSAPSAQRQETRLEEVSTTVHQKKATTKVYTR</sequence>
<feature type="region of interest" description="Disordered" evidence="1">
    <location>
        <begin position="1"/>
        <end position="95"/>
    </location>
</feature>
<feature type="compositionally biased region" description="Basic residues" evidence="1">
    <location>
        <begin position="84"/>
        <end position="95"/>
    </location>
</feature>
<comment type="caution">
    <text evidence="2">The sequence shown here is derived from an EMBL/GenBank/DDBJ whole genome shotgun (WGS) entry which is preliminary data.</text>
</comment>
<reference evidence="2" key="1">
    <citation type="journal article" date="2023" name="Insect Mol. Biol.">
        <title>Genome sequencing provides insights into the evolution of gene families encoding plant cell wall-degrading enzymes in longhorned beetles.</title>
        <authorList>
            <person name="Shin N.R."/>
            <person name="Okamura Y."/>
            <person name="Kirsch R."/>
            <person name="Pauchet Y."/>
        </authorList>
    </citation>
    <scope>NUCLEOTIDE SEQUENCE</scope>
    <source>
        <strain evidence="2">RBIC_L_NR</strain>
    </source>
</reference>
<protein>
    <submittedName>
        <fullName evidence="2">Uncharacterized protein</fullName>
    </submittedName>
</protein>
<gene>
    <name evidence="2" type="ORF">NQ314_013766</name>
</gene>
<keyword evidence="3" id="KW-1185">Reference proteome</keyword>
<evidence type="ECO:0000256" key="1">
    <source>
        <dbReference type="SAM" id="MobiDB-lite"/>
    </source>
</evidence>
<organism evidence="2 3">
    <name type="scientific">Rhamnusium bicolor</name>
    <dbReference type="NCBI Taxonomy" id="1586634"/>
    <lineage>
        <taxon>Eukaryota</taxon>
        <taxon>Metazoa</taxon>
        <taxon>Ecdysozoa</taxon>
        <taxon>Arthropoda</taxon>
        <taxon>Hexapoda</taxon>
        <taxon>Insecta</taxon>
        <taxon>Pterygota</taxon>
        <taxon>Neoptera</taxon>
        <taxon>Endopterygota</taxon>
        <taxon>Coleoptera</taxon>
        <taxon>Polyphaga</taxon>
        <taxon>Cucujiformia</taxon>
        <taxon>Chrysomeloidea</taxon>
        <taxon>Cerambycidae</taxon>
        <taxon>Lepturinae</taxon>
        <taxon>Rhagiini</taxon>
        <taxon>Rhamnusium</taxon>
    </lineage>
</organism>
<accession>A0AAV8X557</accession>
<dbReference type="EMBL" id="JANEYF010003809">
    <property type="protein sequence ID" value="KAJ8933844.1"/>
    <property type="molecule type" value="Genomic_DNA"/>
</dbReference>
<feature type="compositionally biased region" description="Low complexity" evidence="1">
    <location>
        <begin position="34"/>
        <end position="45"/>
    </location>
</feature>